<dbReference type="Proteomes" id="UP000650466">
    <property type="component" value="Unassembled WGS sequence"/>
</dbReference>
<dbReference type="AlphaFoldDB" id="A0A926KSR1"/>
<gene>
    <name evidence="1" type="ORF">ICC18_22210</name>
</gene>
<accession>A0A926KSR1</accession>
<dbReference type="EMBL" id="JACVVD010000008">
    <property type="protein sequence ID" value="MBD0382837.1"/>
    <property type="molecule type" value="Genomic_DNA"/>
</dbReference>
<comment type="caution">
    <text evidence="1">The sequence shown here is derived from an EMBL/GenBank/DDBJ whole genome shotgun (WGS) entry which is preliminary data.</text>
</comment>
<proteinExistence type="predicted"/>
<reference evidence="1" key="1">
    <citation type="submission" date="2020-09" db="EMBL/GenBank/DDBJ databases">
        <title>Draft Genome Sequence of Paenibacillus sp. WST5.</title>
        <authorList>
            <person name="Bao Z."/>
        </authorList>
    </citation>
    <scope>NUCLEOTIDE SEQUENCE</scope>
    <source>
        <strain evidence="1">WST5</strain>
    </source>
</reference>
<keyword evidence="2" id="KW-1185">Reference proteome</keyword>
<sequence>MSYDLHITKANNWIESENHPITSDDLLKIAELMEAYKGIPFILRKGRITLCGADDRVIGLMIKMAERIGAYVQGDEGEYYDNSSKVYPPPPDYLRQECEPRQHVPSAVIGNDGSIHINIPRLVKEVDTKRNEVLCQLHGQSNNWHVELAHMVSGKVNWKLTYIGDETFIKSLIYDITSNHSRKMGAISRSRDNVQGLLYEWTTYLGKNGRLSDETILLKIKWNDREDEISLPKHALTE</sequence>
<evidence type="ECO:0000313" key="1">
    <source>
        <dbReference type="EMBL" id="MBD0382837.1"/>
    </source>
</evidence>
<evidence type="ECO:0000313" key="2">
    <source>
        <dbReference type="Proteomes" id="UP000650466"/>
    </source>
</evidence>
<organism evidence="1 2">
    <name type="scientific">Paenibacillus sedimenti</name>
    <dbReference type="NCBI Taxonomy" id="2770274"/>
    <lineage>
        <taxon>Bacteria</taxon>
        <taxon>Bacillati</taxon>
        <taxon>Bacillota</taxon>
        <taxon>Bacilli</taxon>
        <taxon>Bacillales</taxon>
        <taxon>Paenibacillaceae</taxon>
        <taxon>Paenibacillus</taxon>
    </lineage>
</organism>
<name>A0A926KSR1_9BACL</name>
<dbReference type="RefSeq" id="WP_188176613.1">
    <property type="nucleotide sequence ID" value="NZ_JACVVD010000008.1"/>
</dbReference>
<protein>
    <submittedName>
        <fullName evidence="1">Uncharacterized protein</fullName>
    </submittedName>
</protein>